<reference evidence="1 2" key="1">
    <citation type="submission" date="2019-07" db="EMBL/GenBank/DDBJ databases">
        <title>Genome sequencing for Formosa sp. PS13.</title>
        <authorList>
            <person name="Park S.-J."/>
        </authorList>
    </citation>
    <scope>NUCLEOTIDE SEQUENCE [LARGE SCALE GENOMIC DNA]</scope>
    <source>
        <strain evidence="1 2">PS13</strain>
    </source>
</reference>
<evidence type="ECO:0000313" key="1">
    <source>
        <dbReference type="EMBL" id="QDO94964.1"/>
    </source>
</evidence>
<organism evidence="1 2">
    <name type="scientific">Formosa sediminum</name>
    <dbReference type="NCBI Taxonomy" id="2594004"/>
    <lineage>
        <taxon>Bacteria</taxon>
        <taxon>Pseudomonadati</taxon>
        <taxon>Bacteroidota</taxon>
        <taxon>Flavobacteriia</taxon>
        <taxon>Flavobacteriales</taxon>
        <taxon>Flavobacteriaceae</taxon>
        <taxon>Formosa</taxon>
    </lineage>
</organism>
<sequence length="102" mass="11665">MNPTEYALQERIQELTCLYEVSSIIVNANYEQIEDIFYAISLSLKKSFQYPKYTEISITYTTTYVETGKTNADLPSITVPIKLFNVTIIPLISNIKNTKTTN</sequence>
<dbReference type="OrthoDB" id="9806995at2"/>
<proteinExistence type="predicted"/>
<dbReference type="EMBL" id="CP041637">
    <property type="protein sequence ID" value="QDO94964.1"/>
    <property type="molecule type" value="Genomic_DNA"/>
</dbReference>
<protein>
    <submittedName>
        <fullName evidence="1">Uncharacterized protein</fullName>
    </submittedName>
</protein>
<dbReference type="AlphaFoldDB" id="A0A516GTV9"/>
<dbReference type="Proteomes" id="UP000319209">
    <property type="component" value="Chromosome"/>
</dbReference>
<accession>A0A516GTV9</accession>
<name>A0A516GTV9_9FLAO</name>
<dbReference type="KEGG" id="fop:FNB79_13625"/>
<gene>
    <name evidence="1" type="ORF">FNB79_13625</name>
</gene>
<evidence type="ECO:0000313" key="2">
    <source>
        <dbReference type="Proteomes" id="UP000319209"/>
    </source>
</evidence>
<dbReference type="RefSeq" id="WP_143381852.1">
    <property type="nucleotide sequence ID" value="NZ_CP041637.1"/>
</dbReference>
<keyword evidence="2" id="KW-1185">Reference proteome</keyword>